<evidence type="ECO:0000313" key="3">
    <source>
        <dbReference type="EMBL" id="GGE16176.1"/>
    </source>
</evidence>
<reference evidence="3" key="2">
    <citation type="submission" date="2020-09" db="EMBL/GenBank/DDBJ databases">
        <authorList>
            <person name="Sun Q."/>
            <person name="Zhou Y."/>
        </authorList>
    </citation>
    <scope>NUCLEOTIDE SEQUENCE</scope>
    <source>
        <strain evidence="3">CGMCC 1.15179</strain>
    </source>
</reference>
<reference evidence="3" key="1">
    <citation type="journal article" date="2014" name="Int. J. Syst. Evol. Microbiol.">
        <title>Complete genome sequence of Corynebacterium casei LMG S-19264T (=DSM 44701T), isolated from a smear-ripened cheese.</title>
        <authorList>
            <consortium name="US DOE Joint Genome Institute (JGI-PGF)"/>
            <person name="Walter F."/>
            <person name="Albersmeier A."/>
            <person name="Kalinowski J."/>
            <person name="Ruckert C."/>
        </authorList>
    </citation>
    <scope>NUCLEOTIDE SEQUENCE</scope>
    <source>
        <strain evidence="3">CGMCC 1.15179</strain>
    </source>
</reference>
<accession>A0A8J2VHW2</accession>
<evidence type="ECO:0000313" key="4">
    <source>
        <dbReference type="Proteomes" id="UP000625210"/>
    </source>
</evidence>
<keyword evidence="4" id="KW-1185">Reference proteome</keyword>
<sequence>MRRRQSASQMTLILGAVFIWLCFSGSMMWWNWGQEEPKAEPPPSPKPSHKEAKKPLPEPNQQPFSGEAKSSGDKARQVADRFIRAYLSYDAKHPEKKLKEMRPYLSSFMAEGWKAPDQPLGIKEAKVIEVQVKETTENEVAQETGRFYWEVKTETETVFDHGGKEKNWTLYEVVVGQEGGKWVVEEVTPIGDAGAEPLQLGGAEAEEE</sequence>
<evidence type="ECO:0000256" key="2">
    <source>
        <dbReference type="SAM" id="Phobius"/>
    </source>
</evidence>
<keyword evidence="2" id="KW-1133">Transmembrane helix</keyword>
<evidence type="ECO:0000256" key="1">
    <source>
        <dbReference type="SAM" id="MobiDB-lite"/>
    </source>
</evidence>
<dbReference type="Proteomes" id="UP000625210">
    <property type="component" value="Unassembled WGS sequence"/>
</dbReference>
<protein>
    <submittedName>
        <fullName evidence="3">Uncharacterized protein</fullName>
    </submittedName>
</protein>
<dbReference type="RefSeq" id="WP_188647475.1">
    <property type="nucleotide sequence ID" value="NZ_BMHQ01000005.1"/>
</dbReference>
<keyword evidence="2" id="KW-0812">Transmembrane</keyword>
<comment type="caution">
    <text evidence="3">The sequence shown here is derived from an EMBL/GenBank/DDBJ whole genome shotgun (WGS) entry which is preliminary data.</text>
</comment>
<dbReference type="AlphaFoldDB" id="A0A8J2VHW2"/>
<dbReference type="EMBL" id="BMHQ01000005">
    <property type="protein sequence ID" value="GGE16176.1"/>
    <property type="molecule type" value="Genomic_DNA"/>
</dbReference>
<gene>
    <name evidence="3" type="ORF">GCM10011571_17280</name>
</gene>
<keyword evidence="2" id="KW-0472">Membrane</keyword>
<organism evidence="3 4">
    <name type="scientific">Marinithermofilum abyssi</name>
    <dbReference type="NCBI Taxonomy" id="1571185"/>
    <lineage>
        <taxon>Bacteria</taxon>
        <taxon>Bacillati</taxon>
        <taxon>Bacillota</taxon>
        <taxon>Bacilli</taxon>
        <taxon>Bacillales</taxon>
        <taxon>Thermoactinomycetaceae</taxon>
        <taxon>Marinithermofilum</taxon>
    </lineage>
</organism>
<feature type="region of interest" description="Disordered" evidence="1">
    <location>
        <begin position="34"/>
        <end position="74"/>
    </location>
</feature>
<feature type="transmembrane region" description="Helical" evidence="2">
    <location>
        <begin position="12"/>
        <end position="32"/>
    </location>
</feature>
<proteinExistence type="predicted"/>
<name>A0A8J2VHW2_9BACL</name>